<dbReference type="PANTHER" id="PTHR12558:SF13">
    <property type="entry name" value="CELL DIVISION CYCLE PROTEIN 27 HOMOLOG"/>
    <property type="match status" value="1"/>
</dbReference>
<dbReference type="Pfam" id="PF13432">
    <property type="entry name" value="TPR_16"/>
    <property type="match status" value="1"/>
</dbReference>
<feature type="repeat" description="TPR" evidence="3">
    <location>
        <begin position="154"/>
        <end position="187"/>
    </location>
</feature>
<gene>
    <name evidence="4" type="ORF">SAMN06264849_101607</name>
</gene>
<dbReference type="SUPFAM" id="SSF48452">
    <property type="entry name" value="TPR-like"/>
    <property type="match status" value="2"/>
</dbReference>
<evidence type="ECO:0000256" key="3">
    <source>
        <dbReference type="PROSITE-ProRule" id="PRU00339"/>
    </source>
</evidence>
<name>A0A521B8A5_9BACL</name>
<reference evidence="4 5" key="1">
    <citation type="submission" date="2017-05" db="EMBL/GenBank/DDBJ databases">
        <authorList>
            <person name="Varghese N."/>
            <person name="Submissions S."/>
        </authorList>
    </citation>
    <scope>NUCLEOTIDE SEQUENCE [LARGE SCALE GENOMIC DNA]</scope>
    <source>
        <strain evidence="4 5">DSM 45474</strain>
    </source>
</reference>
<evidence type="ECO:0000313" key="4">
    <source>
        <dbReference type="EMBL" id="SMO43309.1"/>
    </source>
</evidence>
<dbReference type="InterPro" id="IPR019734">
    <property type="entry name" value="TPR_rpt"/>
</dbReference>
<dbReference type="Proteomes" id="UP000315636">
    <property type="component" value="Unassembled WGS sequence"/>
</dbReference>
<dbReference type="AlphaFoldDB" id="A0A521B8A5"/>
<dbReference type="EMBL" id="FXTI01000001">
    <property type="protein sequence ID" value="SMO43309.1"/>
    <property type="molecule type" value="Genomic_DNA"/>
</dbReference>
<evidence type="ECO:0000313" key="5">
    <source>
        <dbReference type="Proteomes" id="UP000315636"/>
    </source>
</evidence>
<keyword evidence="5" id="KW-1185">Reference proteome</keyword>
<dbReference type="InterPro" id="IPR013105">
    <property type="entry name" value="TPR_2"/>
</dbReference>
<keyword evidence="1" id="KW-0677">Repeat</keyword>
<keyword evidence="2 3" id="KW-0802">TPR repeat</keyword>
<accession>A0A521B8A5</accession>
<dbReference type="Pfam" id="PF07719">
    <property type="entry name" value="TPR_2"/>
    <property type="match status" value="1"/>
</dbReference>
<evidence type="ECO:0000256" key="1">
    <source>
        <dbReference type="ARBA" id="ARBA00022737"/>
    </source>
</evidence>
<dbReference type="Gene3D" id="1.25.40.10">
    <property type="entry name" value="Tetratricopeptide repeat domain"/>
    <property type="match status" value="2"/>
</dbReference>
<proteinExistence type="predicted"/>
<dbReference type="PANTHER" id="PTHR12558">
    <property type="entry name" value="CELL DIVISION CYCLE 16,23,27"/>
    <property type="match status" value="1"/>
</dbReference>
<protein>
    <submittedName>
        <fullName evidence="4">Tetratricopeptide repeat-containing protein</fullName>
    </submittedName>
</protein>
<dbReference type="RefSeq" id="WP_142504259.1">
    <property type="nucleotide sequence ID" value="NZ_FXTI01000001.1"/>
</dbReference>
<sequence>MFRKWLQQTKKQLTDIERQYETAGDQERIQLRNTFRKLRRDLNELLDGWIDLEEQMTSLLNHCPDLGESEEELSEEFFLDSQAVRAFREGQGFYQLKMFAEARPYFQIVVQNEPEFLLGRLYLALSDFQEGKLMEAHREFQMVAETSDIPRFSAFAYHMLGCIHVRKGQDSQAIRQFEKSLSIEPDREDTLFNMATCHFRLRNYHESIPLFMRVLDQNPEDWESMYYLSCCYEKLGQWEYVTYWRMASFRKAKHPSVMESIAHHFEERGENEQAVYWYQKVLKASPERTDAYHGLSWNLWLSGQPREAIASLQKGLTLAPDNQELLFTYVWYCLQEGDLEQVQKSLARIPETLVEHPIWLVLQSRISAYCGDLQHAETMARRVIHQTDPLAQSLGYYQLGRVLLEQHQTQQAVKAFQKAQEQNPHWADPVFYEGLCYVLTGQTNQTRQCWETILK</sequence>
<dbReference type="InterPro" id="IPR011990">
    <property type="entry name" value="TPR-like_helical_dom_sf"/>
</dbReference>
<dbReference type="PROSITE" id="PS50005">
    <property type="entry name" value="TPR"/>
    <property type="match status" value="4"/>
</dbReference>
<dbReference type="Pfam" id="PF13181">
    <property type="entry name" value="TPR_8"/>
    <property type="match status" value="1"/>
</dbReference>
<dbReference type="OrthoDB" id="2370959at2"/>
<organism evidence="4 5">
    <name type="scientific">Melghirimyces algeriensis</name>
    <dbReference type="NCBI Taxonomy" id="910412"/>
    <lineage>
        <taxon>Bacteria</taxon>
        <taxon>Bacillati</taxon>
        <taxon>Bacillota</taxon>
        <taxon>Bacilli</taxon>
        <taxon>Bacillales</taxon>
        <taxon>Thermoactinomycetaceae</taxon>
        <taxon>Melghirimyces</taxon>
    </lineage>
</organism>
<feature type="repeat" description="TPR" evidence="3">
    <location>
        <begin position="393"/>
        <end position="426"/>
    </location>
</feature>
<dbReference type="Pfam" id="PF14559">
    <property type="entry name" value="TPR_19"/>
    <property type="match status" value="1"/>
</dbReference>
<evidence type="ECO:0000256" key="2">
    <source>
        <dbReference type="ARBA" id="ARBA00022803"/>
    </source>
</evidence>
<feature type="repeat" description="TPR" evidence="3">
    <location>
        <begin position="188"/>
        <end position="221"/>
    </location>
</feature>
<feature type="repeat" description="TPR" evidence="3">
    <location>
        <begin position="255"/>
        <end position="288"/>
    </location>
</feature>
<dbReference type="SMART" id="SM00028">
    <property type="entry name" value="TPR"/>
    <property type="match status" value="6"/>
</dbReference>